<feature type="non-terminal residue" evidence="1">
    <location>
        <position position="177"/>
    </location>
</feature>
<proteinExistence type="predicted"/>
<organism evidence="1 2">
    <name type="scientific">Ceratopteris richardii</name>
    <name type="common">Triangle waterfern</name>
    <dbReference type="NCBI Taxonomy" id="49495"/>
    <lineage>
        <taxon>Eukaryota</taxon>
        <taxon>Viridiplantae</taxon>
        <taxon>Streptophyta</taxon>
        <taxon>Embryophyta</taxon>
        <taxon>Tracheophyta</taxon>
        <taxon>Polypodiopsida</taxon>
        <taxon>Polypodiidae</taxon>
        <taxon>Polypodiales</taxon>
        <taxon>Pteridineae</taxon>
        <taxon>Pteridaceae</taxon>
        <taxon>Parkerioideae</taxon>
        <taxon>Ceratopteris</taxon>
    </lineage>
</organism>
<name>A0A8T2RD55_CERRI</name>
<keyword evidence="2" id="KW-1185">Reference proteome</keyword>
<protein>
    <submittedName>
        <fullName evidence="1">Uncharacterized protein</fullName>
    </submittedName>
</protein>
<sequence length="177" mass="20195">MEQRLRISEVIRAKWTDLDYRDRVVERLQATKSERQRTLSSRLHDDQEFDLILNSLTRDSPECPPSEPKLGSYNDPLSSEKLKRIRMLYVDKRGKLAILVDSHSQSTIYSSTQLTDTEELEQAQFEAKERALILLGEAEQAAIIAVEAIDAARTHGESLKNSLLEALELLDEANRSI</sequence>
<dbReference type="AlphaFoldDB" id="A0A8T2RD55"/>
<accession>A0A8T2RD55</accession>
<evidence type="ECO:0000313" key="2">
    <source>
        <dbReference type="Proteomes" id="UP000825935"/>
    </source>
</evidence>
<reference evidence="1" key="1">
    <citation type="submission" date="2021-08" db="EMBL/GenBank/DDBJ databases">
        <title>WGS assembly of Ceratopteris richardii.</title>
        <authorList>
            <person name="Marchant D.B."/>
            <person name="Chen G."/>
            <person name="Jenkins J."/>
            <person name="Shu S."/>
            <person name="Leebens-Mack J."/>
            <person name="Grimwood J."/>
            <person name="Schmutz J."/>
            <person name="Soltis P."/>
            <person name="Soltis D."/>
            <person name="Chen Z.-H."/>
        </authorList>
    </citation>
    <scope>NUCLEOTIDE SEQUENCE</scope>
    <source>
        <strain evidence="1">Whitten #5841</strain>
        <tissue evidence="1">Leaf</tissue>
    </source>
</reference>
<evidence type="ECO:0000313" key="1">
    <source>
        <dbReference type="EMBL" id="KAH7293900.1"/>
    </source>
</evidence>
<dbReference type="Proteomes" id="UP000825935">
    <property type="component" value="Chromosome 28"/>
</dbReference>
<comment type="caution">
    <text evidence="1">The sequence shown here is derived from an EMBL/GenBank/DDBJ whole genome shotgun (WGS) entry which is preliminary data.</text>
</comment>
<dbReference type="EMBL" id="CM035433">
    <property type="protein sequence ID" value="KAH7293900.1"/>
    <property type="molecule type" value="Genomic_DNA"/>
</dbReference>
<gene>
    <name evidence="1" type="ORF">KP509_28G047100</name>
</gene>